<evidence type="ECO:0000256" key="6">
    <source>
        <dbReference type="ARBA" id="ARBA00023242"/>
    </source>
</evidence>
<dbReference type="InterPro" id="IPR050815">
    <property type="entry name" value="TF_fung"/>
</dbReference>
<dbReference type="InterPro" id="IPR001138">
    <property type="entry name" value="Zn2Cys6_DnaBD"/>
</dbReference>
<keyword evidence="4" id="KW-0843">Virulence</keyword>
<dbReference type="InterPro" id="IPR007219">
    <property type="entry name" value="XnlR_reg_dom"/>
</dbReference>
<dbReference type="PROSITE" id="PS50048">
    <property type="entry name" value="ZN2_CY6_FUNGAL_2"/>
    <property type="match status" value="1"/>
</dbReference>
<dbReference type="Pfam" id="PF00172">
    <property type="entry name" value="Zn_clus"/>
    <property type="match status" value="1"/>
</dbReference>
<dbReference type="Pfam" id="PF04082">
    <property type="entry name" value="Fungal_trans"/>
    <property type="match status" value="1"/>
</dbReference>
<keyword evidence="5" id="KW-0804">Transcription</keyword>
<dbReference type="PANTHER" id="PTHR47338:SF27">
    <property type="entry name" value="ZN(II)2CYS6 TRANSCRIPTION FACTOR (EUROFUNG)"/>
    <property type="match status" value="1"/>
</dbReference>
<evidence type="ECO:0000313" key="8">
    <source>
        <dbReference type="EMBL" id="ART35020.1"/>
    </source>
</evidence>
<dbReference type="PROSITE" id="PS00463">
    <property type="entry name" value="ZN2_CY6_FUNGAL_1"/>
    <property type="match status" value="1"/>
</dbReference>
<dbReference type="CDD" id="cd12148">
    <property type="entry name" value="fungal_TF_MHR"/>
    <property type="match status" value="1"/>
</dbReference>
<evidence type="ECO:0000259" key="7">
    <source>
        <dbReference type="PROSITE" id="PS50048"/>
    </source>
</evidence>
<keyword evidence="3" id="KW-0805">Transcription regulation</keyword>
<dbReference type="AlphaFoldDB" id="A0A1Y0B9N3"/>
<keyword evidence="6" id="KW-0539">Nucleus</keyword>
<dbReference type="PANTHER" id="PTHR47338">
    <property type="entry name" value="ZN(II)2CYS6 TRANSCRIPTION FACTOR (EUROFUNG)-RELATED"/>
    <property type="match status" value="1"/>
</dbReference>
<organism evidence="8">
    <name type="scientific">Fusarium scirpi</name>
    <dbReference type="NCBI Taxonomy" id="2211609"/>
    <lineage>
        <taxon>Eukaryota</taxon>
        <taxon>Fungi</taxon>
        <taxon>Dikarya</taxon>
        <taxon>Ascomycota</taxon>
        <taxon>Pezizomycotina</taxon>
        <taxon>Sordariomycetes</taxon>
        <taxon>Hypocreomycetidae</taxon>
        <taxon>Hypocreales</taxon>
        <taxon>Nectriaceae</taxon>
        <taxon>Fusarium</taxon>
        <taxon>Fusarium incarnatum-equiseti species complex</taxon>
    </lineage>
</organism>
<dbReference type="GO" id="GO:0008270">
    <property type="term" value="F:zinc ion binding"/>
    <property type="evidence" value="ECO:0007669"/>
    <property type="project" value="InterPro"/>
</dbReference>
<reference evidence="8" key="1">
    <citation type="journal article" date="2017" name="Mol. Biol. Evol.">
        <title>Differential retention of gene functions in a secondary metabolite cluster.</title>
        <authorList>
            <person name="Reynolds H."/>
            <person name="Slot J.C."/>
            <person name="Divon H.H."/>
            <person name="Lysoe E."/>
            <person name="Proctor R.H."/>
            <person name="Brown D.W."/>
        </authorList>
    </citation>
    <scope>NUCLEOTIDE SEQUENCE</scope>
    <source>
        <strain evidence="8">NRRL 66328</strain>
    </source>
</reference>
<dbReference type="SMART" id="SM00066">
    <property type="entry name" value="GAL4"/>
    <property type="match status" value="1"/>
</dbReference>
<dbReference type="GO" id="GO:0005634">
    <property type="term" value="C:nucleus"/>
    <property type="evidence" value="ECO:0007669"/>
    <property type="project" value="UniProtKB-SubCell"/>
</dbReference>
<proteinExistence type="predicted"/>
<sequence>MGSRRTRQACVTCRDRKVKCDRAQPYCSRCVRLNERCSYDTFPAGTNLSRQVQDLQKRLERAEAQLGTRGQDATPSGADTGLPLLMPLPRDSTNSNTLPSGPGTTIIQQEVAYLGGGTTFRNANLGFDQLLELDSVEKLCWDTPNDALLQSVAHIDPSLLANNWSSGPLLDMPQTIPWAGSTMKSGQDRPLPGSHPTHPVASLERVLPELYRYFFKYVYNSMPVISETRFLAELSANPPSKSIYALKYSVALLSAAMSSQYQHLRHDLYNLVRRQIEDCEMDPDTTVFSNLNVFQTLLFMVRYEIMSSNITRAWMTLGRAIRLSSVLRLHMMDSSGGPDDAVPGLHVSLPATDDECLLEERRRSFWLLFVWETYIKTRTAMESQLGPVSSFYVKLPSLGRLGPEFSAVDMPFLANANRLTTGVSPFCACLLMVDLAMKCLNKADDSSEHRSSLERCFRERMFVMQEPFEGDASSWDPIALTTNLNMGAISIILHEKTHKSREAPEMGMERISTRQDTAKHIVDILKACWGTRMMEGNPFTLQATFLAWPLATAINTLVEALQLSVGTDFLGDLVELFVILDELEQDEGYWHTFTQDARQRLSGINGGV</sequence>
<comment type="subcellular location">
    <subcellularLocation>
        <location evidence="1">Nucleus</location>
    </subcellularLocation>
</comment>
<dbReference type="GO" id="GO:0003677">
    <property type="term" value="F:DNA binding"/>
    <property type="evidence" value="ECO:0007669"/>
    <property type="project" value="UniProtKB-KW"/>
</dbReference>
<dbReference type="Gene3D" id="4.10.240.10">
    <property type="entry name" value="Zn(2)-C6 fungal-type DNA-binding domain"/>
    <property type="match status" value="1"/>
</dbReference>
<name>A0A1Y0B9N3_9HYPO</name>
<keyword evidence="2" id="KW-0479">Metal-binding</keyword>
<evidence type="ECO:0000256" key="5">
    <source>
        <dbReference type="ARBA" id="ARBA00023163"/>
    </source>
</evidence>
<evidence type="ECO:0000256" key="4">
    <source>
        <dbReference type="ARBA" id="ARBA00023026"/>
    </source>
</evidence>
<dbReference type="GO" id="GO:0006351">
    <property type="term" value="P:DNA-templated transcription"/>
    <property type="evidence" value="ECO:0007669"/>
    <property type="project" value="InterPro"/>
</dbReference>
<dbReference type="GO" id="GO:0000981">
    <property type="term" value="F:DNA-binding transcription factor activity, RNA polymerase II-specific"/>
    <property type="evidence" value="ECO:0007669"/>
    <property type="project" value="InterPro"/>
</dbReference>
<dbReference type="InterPro" id="IPR036864">
    <property type="entry name" value="Zn2-C6_fun-type_DNA-bd_sf"/>
</dbReference>
<evidence type="ECO:0000256" key="1">
    <source>
        <dbReference type="ARBA" id="ARBA00004123"/>
    </source>
</evidence>
<evidence type="ECO:0000256" key="3">
    <source>
        <dbReference type="ARBA" id="ARBA00023015"/>
    </source>
</evidence>
<dbReference type="EMBL" id="KY582480">
    <property type="protein sequence ID" value="ART35020.1"/>
    <property type="molecule type" value="Genomic_DNA"/>
</dbReference>
<protein>
    <submittedName>
        <fullName evidence="8">Putative Zn2Cys6 DNA-binding transcription factor</fullName>
    </submittedName>
</protein>
<keyword evidence="8" id="KW-0238">DNA-binding</keyword>
<evidence type="ECO:0000256" key="2">
    <source>
        <dbReference type="ARBA" id="ARBA00022723"/>
    </source>
</evidence>
<dbReference type="SUPFAM" id="SSF57701">
    <property type="entry name" value="Zn2/Cys6 DNA-binding domain"/>
    <property type="match status" value="1"/>
</dbReference>
<gene>
    <name evidence="8" type="primary">DEP6</name>
</gene>
<feature type="domain" description="Zn(2)-C6 fungal-type" evidence="7">
    <location>
        <begin position="9"/>
        <end position="39"/>
    </location>
</feature>
<dbReference type="CDD" id="cd00067">
    <property type="entry name" value="GAL4"/>
    <property type="match status" value="1"/>
</dbReference>
<accession>A0A1Y0B9N3</accession>